<dbReference type="GeneID" id="85455050"/>
<keyword evidence="2" id="KW-1185">Reference proteome</keyword>
<dbReference type="EMBL" id="JAHMHR010000085">
    <property type="protein sequence ID" value="KAK1657755.1"/>
    <property type="molecule type" value="Genomic_DNA"/>
</dbReference>
<accession>A0AAJ0A776</accession>
<evidence type="ECO:0000313" key="2">
    <source>
        <dbReference type="Proteomes" id="UP001224890"/>
    </source>
</evidence>
<dbReference type="InterPro" id="IPR011990">
    <property type="entry name" value="TPR-like_helical_dom_sf"/>
</dbReference>
<protein>
    <submittedName>
        <fullName evidence="1">Uncharacterized protein</fullName>
    </submittedName>
</protein>
<comment type="caution">
    <text evidence="1">The sequence shown here is derived from an EMBL/GenBank/DDBJ whole genome shotgun (WGS) entry which is preliminary data.</text>
</comment>
<gene>
    <name evidence="1" type="ORF">BDP55DRAFT_566627</name>
</gene>
<organism evidence="1 2">
    <name type="scientific">Colletotrichum godetiae</name>
    <dbReference type="NCBI Taxonomy" id="1209918"/>
    <lineage>
        <taxon>Eukaryota</taxon>
        <taxon>Fungi</taxon>
        <taxon>Dikarya</taxon>
        <taxon>Ascomycota</taxon>
        <taxon>Pezizomycotina</taxon>
        <taxon>Sordariomycetes</taxon>
        <taxon>Hypocreomycetidae</taxon>
        <taxon>Glomerellales</taxon>
        <taxon>Glomerellaceae</taxon>
        <taxon>Colletotrichum</taxon>
        <taxon>Colletotrichum acutatum species complex</taxon>
    </lineage>
</organism>
<name>A0AAJ0A776_9PEZI</name>
<sequence>MLGMQHDLLRYYKHYVLTWQHPSSGLVFNRAESFAFLDRMWTTGIHQPLRLMRIYCPSARDSVFEMAHSAYTVMCMLYETVDSSSRNSIAEALADISRFVSVMTSDLESDRIAPGYISRYWYTITTEITPNVGRLYHHIALTALEGILQRTFYLAKSLCISYPFPDAHEAWMCHLKKLECRLNASPSEVAIPGSPAAEVSDHEFAVGVIEGLKIGN</sequence>
<evidence type="ECO:0000313" key="1">
    <source>
        <dbReference type="EMBL" id="KAK1657755.1"/>
    </source>
</evidence>
<reference evidence="1" key="1">
    <citation type="submission" date="2021-06" db="EMBL/GenBank/DDBJ databases">
        <title>Comparative genomics, transcriptomics and evolutionary studies reveal genomic signatures of adaptation to plant cell wall in hemibiotrophic fungi.</title>
        <authorList>
            <consortium name="DOE Joint Genome Institute"/>
            <person name="Baroncelli R."/>
            <person name="Diaz J.F."/>
            <person name="Benocci T."/>
            <person name="Peng M."/>
            <person name="Battaglia E."/>
            <person name="Haridas S."/>
            <person name="Andreopoulos W."/>
            <person name="Labutti K."/>
            <person name="Pangilinan J."/>
            <person name="Floch G.L."/>
            <person name="Makela M.R."/>
            <person name="Henrissat B."/>
            <person name="Grigoriev I.V."/>
            <person name="Crouch J.A."/>
            <person name="De Vries R.P."/>
            <person name="Sukno S.A."/>
            <person name="Thon M.R."/>
        </authorList>
    </citation>
    <scope>NUCLEOTIDE SEQUENCE</scope>
    <source>
        <strain evidence="1">CBS 193.32</strain>
    </source>
</reference>
<dbReference type="Gene3D" id="1.25.40.10">
    <property type="entry name" value="Tetratricopeptide repeat domain"/>
    <property type="match status" value="1"/>
</dbReference>
<dbReference type="Proteomes" id="UP001224890">
    <property type="component" value="Unassembled WGS sequence"/>
</dbReference>
<dbReference type="AlphaFoldDB" id="A0AAJ0A776"/>
<dbReference type="SUPFAM" id="SSF48452">
    <property type="entry name" value="TPR-like"/>
    <property type="match status" value="1"/>
</dbReference>
<proteinExistence type="predicted"/>
<dbReference type="RefSeq" id="XP_060422519.1">
    <property type="nucleotide sequence ID" value="XM_060570524.1"/>
</dbReference>